<evidence type="ECO:0000313" key="3">
    <source>
        <dbReference type="Proteomes" id="UP000886744"/>
    </source>
</evidence>
<reference evidence="2" key="1">
    <citation type="submission" date="2020-10" db="EMBL/GenBank/DDBJ databases">
        <authorList>
            <person name="Gilroy R."/>
        </authorList>
    </citation>
    <scope>NUCLEOTIDE SEQUENCE</scope>
    <source>
        <strain evidence="2">ChiHjej13B12-12457</strain>
    </source>
</reference>
<dbReference type="PANTHER" id="PTHR43283:SF7">
    <property type="entry name" value="BETA-LACTAMASE-RELATED DOMAIN-CONTAINING PROTEIN"/>
    <property type="match status" value="1"/>
</dbReference>
<dbReference type="InterPro" id="IPR001466">
    <property type="entry name" value="Beta-lactam-related"/>
</dbReference>
<proteinExistence type="predicted"/>
<organism evidence="2 3">
    <name type="scientific">Candidatus Coprenecus avistercoris</name>
    <dbReference type="NCBI Taxonomy" id="2840730"/>
    <lineage>
        <taxon>Bacteria</taxon>
        <taxon>Pseudomonadati</taxon>
        <taxon>Bacteroidota</taxon>
        <taxon>Bacteroidia</taxon>
        <taxon>Bacteroidales</taxon>
        <taxon>Rikenellaceae</taxon>
        <taxon>Rikenellaceae incertae sedis</taxon>
        <taxon>Candidatus Coprenecus</taxon>
    </lineage>
</organism>
<sequence>MHRLVHYGVQDIYDIDAFPRDTIHRGDTVWRFAEQDMADRILDHHRINWIKLDGVDTLAYRTMDSVLRCRASTVAVIVVQNDTIKFEHYYKGLDTSSVTTIFSVSKSLTSMLCGVAVREGYIKSVHDPVTDYITELKDADPMFQKLTVEHLLNMRAGLKFKETYAPNPFTAMARLYYGANQEKQIRNLKFKEEPGSNHYYSSMVTAILGVLIERATGRSYAEYMEEKIWKPLGMEYDAYISLDDEKHRSPKAYGGINTCARDLAKIGRLYLNMGNWNGVQILDTAWVEKSRDKEGMSAHYAYSYGWYPDEEYIERADTSSRRFPDSLSVAARFDEQDIPDEKRNYYFYDGYKNTEGHWEGSYMTGGYMAVGILGQTIHVLPQYNAVIVCLSESYSM</sequence>
<feature type="non-terminal residue" evidence="2">
    <location>
        <position position="396"/>
    </location>
</feature>
<dbReference type="SUPFAM" id="SSF56601">
    <property type="entry name" value="beta-lactamase/transpeptidase-like"/>
    <property type="match status" value="1"/>
</dbReference>
<feature type="domain" description="Beta-lactamase-related" evidence="1">
    <location>
        <begin position="69"/>
        <end position="309"/>
    </location>
</feature>
<dbReference type="Gene3D" id="3.40.710.10">
    <property type="entry name" value="DD-peptidase/beta-lactamase superfamily"/>
    <property type="match status" value="1"/>
</dbReference>
<comment type="caution">
    <text evidence="2">The sequence shown here is derived from an EMBL/GenBank/DDBJ whole genome shotgun (WGS) entry which is preliminary data.</text>
</comment>
<dbReference type="InterPro" id="IPR050789">
    <property type="entry name" value="Diverse_Enzym_Activities"/>
</dbReference>
<evidence type="ECO:0000313" key="2">
    <source>
        <dbReference type="EMBL" id="HIR63302.1"/>
    </source>
</evidence>
<gene>
    <name evidence="2" type="ORF">IAC94_07260</name>
</gene>
<name>A0A9D1E2B3_9BACT</name>
<dbReference type="Proteomes" id="UP000886744">
    <property type="component" value="Unassembled WGS sequence"/>
</dbReference>
<accession>A0A9D1E2B3</accession>
<dbReference type="Pfam" id="PF00144">
    <property type="entry name" value="Beta-lactamase"/>
    <property type="match status" value="1"/>
</dbReference>
<dbReference type="EMBL" id="DVHI01000088">
    <property type="protein sequence ID" value="HIR63302.1"/>
    <property type="molecule type" value="Genomic_DNA"/>
</dbReference>
<dbReference type="PANTHER" id="PTHR43283">
    <property type="entry name" value="BETA-LACTAMASE-RELATED"/>
    <property type="match status" value="1"/>
</dbReference>
<reference evidence="2" key="2">
    <citation type="journal article" date="2021" name="PeerJ">
        <title>Extensive microbial diversity within the chicken gut microbiome revealed by metagenomics and culture.</title>
        <authorList>
            <person name="Gilroy R."/>
            <person name="Ravi A."/>
            <person name="Getino M."/>
            <person name="Pursley I."/>
            <person name="Horton D.L."/>
            <person name="Alikhan N.F."/>
            <person name="Baker D."/>
            <person name="Gharbi K."/>
            <person name="Hall N."/>
            <person name="Watson M."/>
            <person name="Adriaenssens E.M."/>
            <person name="Foster-Nyarko E."/>
            <person name="Jarju S."/>
            <person name="Secka A."/>
            <person name="Antonio M."/>
            <person name="Oren A."/>
            <person name="Chaudhuri R.R."/>
            <person name="La Ragione R."/>
            <person name="Hildebrand F."/>
            <person name="Pallen M.J."/>
        </authorList>
    </citation>
    <scope>NUCLEOTIDE SEQUENCE</scope>
    <source>
        <strain evidence="2">ChiHjej13B12-12457</strain>
    </source>
</reference>
<evidence type="ECO:0000259" key="1">
    <source>
        <dbReference type="Pfam" id="PF00144"/>
    </source>
</evidence>
<dbReference type="InterPro" id="IPR012338">
    <property type="entry name" value="Beta-lactam/transpept-like"/>
</dbReference>
<dbReference type="GO" id="GO:0016787">
    <property type="term" value="F:hydrolase activity"/>
    <property type="evidence" value="ECO:0007669"/>
    <property type="project" value="UniProtKB-KW"/>
</dbReference>
<protein>
    <submittedName>
        <fullName evidence="2">Serine hydrolase</fullName>
    </submittedName>
</protein>
<dbReference type="AlphaFoldDB" id="A0A9D1E2B3"/>
<keyword evidence="2" id="KW-0378">Hydrolase</keyword>